<dbReference type="Proteomes" id="UP000007875">
    <property type="component" value="Unassembled WGS sequence"/>
</dbReference>
<evidence type="ECO:0000313" key="4">
    <source>
        <dbReference type="Ensembl" id="ENSCSAVP00000005936.1"/>
    </source>
</evidence>
<accession>H2YKT4</accession>
<dbReference type="Pfam" id="PF09774">
    <property type="entry name" value="MIX23"/>
    <property type="match status" value="1"/>
</dbReference>
<dbReference type="AlphaFoldDB" id="H2YKT4"/>
<dbReference type="InParanoid" id="H2YKT4"/>
<dbReference type="STRING" id="51511.ENSCSAVP00000005936"/>
<dbReference type="HOGENOM" id="CLU_123941_0_0_1"/>
<evidence type="ECO:0000313" key="5">
    <source>
        <dbReference type="Proteomes" id="UP000007875"/>
    </source>
</evidence>
<evidence type="ECO:0000256" key="1">
    <source>
        <dbReference type="ARBA" id="ARBA00024204"/>
    </source>
</evidence>
<reference evidence="5" key="1">
    <citation type="submission" date="2003-08" db="EMBL/GenBank/DDBJ databases">
        <authorList>
            <person name="Birren B."/>
            <person name="Nusbaum C."/>
            <person name="Abebe A."/>
            <person name="Abouelleil A."/>
            <person name="Adekoya E."/>
            <person name="Ait-zahra M."/>
            <person name="Allen N."/>
            <person name="Allen T."/>
            <person name="An P."/>
            <person name="Anderson M."/>
            <person name="Anderson S."/>
            <person name="Arachchi H."/>
            <person name="Armbruster J."/>
            <person name="Bachantsang P."/>
            <person name="Baldwin J."/>
            <person name="Barry A."/>
            <person name="Bayul T."/>
            <person name="Blitshsteyn B."/>
            <person name="Bloom T."/>
            <person name="Blye J."/>
            <person name="Boguslavskiy L."/>
            <person name="Borowsky M."/>
            <person name="Boukhgalter B."/>
            <person name="Brunache A."/>
            <person name="Butler J."/>
            <person name="Calixte N."/>
            <person name="Calvo S."/>
            <person name="Camarata J."/>
            <person name="Campo K."/>
            <person name="Chang J."/>
            <person name="Cheshatsang Y."/>
            <person name="Citroen M."/>
            <person name="Collymore A."/>
            <person name="Considine T."/>
            <person name="Cook A."/>
            <person name="Cooke P."/>
            <person name="Corum B."/>
            <person name="Cuomo C."/>
            <person name="David R."/>
            <person name="Dawoe T."/>
            <person name="Degray S."/>
            <person name="Dodge S."/>
            <person name="Dooley K."/>
            <person name="Dorje P."/>
            <person name="Dorjee K."/>
            <person name="Dorris L."/>
            <person name="Duffey N."/>
            <person name="Dupes A."/>
            <person name="Elkins T."/>
            <person name="Engels R."/>
            <person name="Erickson J."/>
            <person name="Farina A."/>
            <person name="Faro S."/>
            <person name="Ferreira P."/>
            <person name="Fischer H."/>
            <person name="Fitzgerald M."/>
            <person name="Foley K."/>
            <person name="Gage D."/>
            <person name="Galagan J."/>
            <person name="Gearin G."/>
            <person name="Gnerre S."/>
            <person name="Gnirke A."/>
            <person name="Goyette A."/>
            <person name="Graham J."/>
            <person name="Grandbois E."/>
            <person name="Gyaltsen K."/>
            <person name="Hafez N."/>
            <person name="Hagopian D."/>
            <person name="Hagos B."/>
            <person name="Hall J."/>
            <person name="Hatcher B."/>
            <person name="Heller A."/>
            <person name="Higgins H."/>
            <person name="Honan T."/>
            <person name="Horn A."/>
            <person name="Houde N."/>
            <person name="Hughes L."/>
            <person name="Hulme W."/>
            <person name="Husby E."/>
            <person name="Iliev I."/>
            <person name="Jaffe D."/>
            <person name="Jones C."/>
            <person name="Kamal M."/>
            <person name="Kamat A."/>
            <person name="Kamvysselis M."/>
            <person name="Karlsson E."/>
            <person name="Kells C."/>
            <person name="Kieu A."/>
            <person name="Kisner P."/>
            <person name="Kodira C."/>
            <person name="Kulbokas E."/>
            <person name="Labutti K."/>
            <person name="Lama D."/>
            <person name="Landers T."/>
            <person name="Leger J."/>
            <person name="Levine S."/>
            <person name="Lewis D."/>
            <person name="Lewis T."/>
            <person name="Lindblad-toh K."/>
            <person name="Liu X."/>
            <person name="Lokyitsang T."/>
            <person name="Lokyitsang Y."/>
            <person name="Lucien O."/>
            <person name="Lui A."/>
            <person name="Ma L.J."/>
            <person name="Mabbitt R."/>
            <person name="Macdonald J."/>
            <person name="Maclean C."/>
            <person name="Major J."/>
            <person name="Manning J."/>
            <person name="Marabella R."/>
            <person name="Maru K."/>
            <person name="Matthews C."/>
            <person name="Mauceli E."/>
            <person name="Mccarthy M."/>
            <person name="Mcdonough S."/>
            <person name="Mcghee T."/>
            <person name="Meldrim J."/>
            <person name="Meneus L."/>
            <person name="Mesirov J."/>
            <person name="Mihalev A."/>
            <person name="Mihova T."/>
            <person name="Mikkelsen T."/>
            <person name="Mlenga V."/>
            <person name="Moru K."/>
            <person name="Mozes J."/>
            <person name="Mulrain L."/>
            <person name="Munson G."/>
            <person name="Naylor J."/>
            <person name="Newes C."/>
            <person name="Nguyen C."/>
            <person name="Nguyen N."/>
            <person name="Nguyen T."/>
            <person name="Nicol R."/>
            <person name="Nielsen C."/>
            <person name="Nizzari M."/>
            <person name="Norbu C."/>
            <person name="Norbu N."/>
            <person name="O'donnell P."/>
            <person name="Okoawo O."/>
            <person name="O'leary S."/>
            <person name="Omotosho B."/>
            <person name="O'neill K."/>
            <person name="Osman S."/>
            <person name="Parker S."/>
            <person name="Perrin D."/>
            <person name="Phunkhang P."/>
            <person name="Piqani B."/>
            <person name="Purcell S."/>
            <person name="Rachupka T."/>
            <person name="Ramasamy U."/>
            <person name="Rameau R."/>
            <person name="Ray V."/>
            <person name="Raymond C."/>
            <person name="Retta R."/>
            <person name="Richardson S."/>
            <person name="Rise C."/>
            <person name="Rodriguez J."/>
            <person name="Rogers J."/>
            <person name="Rogov P."/>
            <person name="Rutman M."/>
            <person name="Schupbach R."/>
            <person name="Seaman C."/>
            <person name="Settipalli S."/>
            <person name="Sharpe T."/>
            <person name="Sheridan J."/>
            <person name="Sherpa N."/>
            <person name="Shi J."/>
            <person name="Smirnov S."/>
            <person name="Smith C."/>
            <person name="Sougnez C."/>
            <person name="Spencer B."/>
            <person name="Stalker J."/>
            <person name="Stange-thomann N."/>
            <person name="Stavropoulos S."/>
            <person name="Stetson K."/>
            <person name="Stone C."/>
            <person name="Stone S."/>
            <person name="Stubbs M."/>
            <person name="Talamas J."/>
            <person name="Tchuinga P."/>
            <person name="Tenzing P."/>
            <person name="Tesfaye S."/>
            <person name="Theodore J."/>
            <person name="Thoulutsang Y."/>
            <person name="Topham K."/>
            <person name="Towey S."/>
            <person name="Tsamla T."/>
            <person name="Tsomo N."/>
            <person name="Vallee D."/>
            <person name="Vassiliev H."/>
            <person name="Venkataraman V."/>
            <person name="Vinson J."/>
            <person name="Vo A."/>
            <person name="Wade C."/>
            <person name="Wang S."/>
            <person name="Wangchuk T."/>
            <person name="Wangdi T."/>
            <person name="Whittaker C."/>
            <person name="Wilkinson J."/>
            <person name="Wu Y."/>
            <person name="Wyman D."/>
            <person name="Yadav S."/>
            <person name="Yang S."/>
            <person name="Yang X."/>
            <person name="Yeager S."/>
            <person name="Yee E."/>
            <person name="Young G."/>
            <person name="Zainoun J."/>
            <person name="Zembeck L."/>
            <person name="Zimmer A."/>
            <person name="Zody M."/>
            <person name="Lander E."/>
        </authorList>
    </citation>
    <scope>NUCLEOTIDE SEQUENCE [LARGE SCALE GENOMIC DNA]</scope>
</reference>
<reference evidence="4" key="2">
    <citation type="submission" date="2025-08" db="UniProtKB">
        <authorList>
            <consortium name="Ensembl"/>
        </authorList>
    </citation>
    <scope>IDENTIFICATION</scope>
</reference>
<proteinExistence type="inferred from homology"/>
<dbReference type="PANTHER" id="PTHR31905">
    <property type="entry name" value="COILED-COIL DOMAIN-CONTAINING PROTEIN 58"/>
    <property type="match status" value="1"/>
</dbReference>
<dbReference type="GO" id="GO:0005758">
    <property type="term" value="C:mitochondrial intermembrane space"/>
    <property type="evidence" value="ECO:0007669"/>
    <property type="project" value="InterPro"/>
</dbReference>
<dbReference type="eggNOG" id="KOG4613">
    <property type="taxonomic scope" value="Eukaryota"/>
</dbReference>
<sequence>MEKLKENRTIDDRIIHELNTTIPTTSFAANVNVTEKCKSLYDMVVAAHDVRNNAIKVCIENQALKTKKLKDLKDQNPDDFQIRKQLGREQTNLRLFQQESTIEKITQERAKKAFYERCRNYYTAPGTS</sequence>
<keyword evidence="5" id="KW-1185">Reference proteome</keyword>
<dbReference type="OMA" id="CRYFEPP"/>
<name>H2YKT4_CIOSA</name>
<dbReference type="InterPro" id="IPR019171">
    <property type="entry name" value="MIX23"/>
</dbReference>
<dbReference type="PANTHER" id="PTHR31905:SF2">
    <property type="entry name" value="PROTEIN MIX23"/>
    <property type="match status" value="1"/>
</dbReference>
<evidence type="ECO:0000256" key="3">
    <source>
        <dbReference type="ARBA" id="ARBA00030733"/>
    </source>
</evidence>
<organism evidence="4 5">
    <name type="scientific">Ciona savignyi</name>
    <name type="common">Pacific transparent sea squirt</name>
    <dbReference type="NCBI Taxonomy" id="51511"/>
    <lineage>
        <taxon>Eukaryota</taxon>
        <taxon>Metazoa</taxon>
        <taxon>Chordata</taxon>
        <taxon>Tunicata</taxon>
        <taxon>Ascidiacea</taxon>
        <taxon>Phlebobranchia</taxon>
        <taxon>Cionidae</taxon>
        <taxon>Ciona</taxon>
    </lineage>
</organism>
<protein>
    <recommendedName>
        <fullName evidence="2">Protein MIX23</fullName>
    </recommendedName>
    <alternativeName>
        <fullName evidence="3">Coiled-coil domain-containing protein 58</fullName>
    </alternativeName>
</protein>
<reference evidence="4" key="3">
    <citation type="submission" date="2025-09" db="UniProtKB">
        <authorList>
            <consortium name="Ensembl"/>
        </authorList>
    </citation>
    <scope>IDENTIFICATION</scope>
</reference>
<dbReference type="FunCoup" id="H2YKT4">
    <property type="interactions" value="133"/>
</dbReference>
<dbReference type="Ensembl" id="ENSCSAVT00000006011.1">
    <property type="protein sequence ID" value="ENSCSAVP00000005936.1"/>
    <property type="gene ID" value="ENSCSAVG00000003540.1"/>
</dbReference>
<comment type="similarity">
    <text evidence="1">Belongs to the MIX23 family.</text>
</comment>
<dbReference type="GeneTree" id="ENSGT00390000011053"/>
<evidence type="ECO:0000256" key="2">
    <source>
        <dbReference type="ARBA" id="ARBA00024228"/>
    </source>
</evidence>